<feature type="domain" description="HTH cro/C1-type" evidence="1">
    <location>
        <begin position="6"/>
        <end position="60"/>
    </location>
</feature>
<dbReference type="InterPro" id="IPR010982">
    <property type="entry name" value="Lambda_DNA-bd_dom_sf"/>
</dbReference>
<name>A0ABW4W2D0_9BACI</name>
<gene>
    <name evidence="2" type="ORF">ACFSJF_14540</name>
</gene>
<keyword evidence="3" id="KW-1185">Reference proteome</keyword>
<proteinExistence type="predicted"/>
<sequence length="271" mass="32349">MKREWLILYRESKRLTQAQVASFSFIDRSYYSQIETGKRNPSLTVANNIAKALDFDPMMFFQDHLNQSTFQQNVLSGEIPEFFRCNGEGEVLYLYNDFELYSHHAVSYLLTAVEKDSFCIIIDYEMTFNHLKRSLETILTKREIKKYIHFVNKEDLGQYEPSEMVTYFQRLVAKFDEDKLVRIWSHEKQYDDNDWLSKLEKYLTTKRAQFNNKKVLIIRSYNASMVKAVSHIRMMRNYPYLMTDFEIVDSPFYIINSNSSVFPSLFIQENM</sequence>
<organism evidence="2 3">
    <name type="scientific">Ornithinibacillus salinisoli</name>
    <dbReference type="NCBI Taxonomy" id="1848459"/>
    <lineage>
        <taxon>Bacteria</taxon>
        <taxon>Bacillati</taxon>
        <taxon>Bacillota</taxon>
        <taxon>Bacilli</taxon>
        <taxon>Bacillales</taxon>
        <taxon>Bacillaceae</taxon>
        <taxon>Ornithinibacillus</taxon>
    </lineage>
</organism>
<dbReference type="Gene3D" id="1.10.260.40">
    <property type="entry name" value="lambda repressor-like DNA-binding domains"/>
    <property type="match status" value="1"/>
</dbReference>
<evidence type="ECO:0000313" key="2">
    <source>
        <dbReference type="EMBL" id="MFD2045494.1"/>
    </source>
</evidence>
<comment type="caution">
    <text evidence="2">The sequence shown here is derived from an EMBL/GenBank/DDBJ whole genome shotgun (WGS) entry which is preliminary data.</text>
</comment>
<dbReference type="PROSITE" id="PS50943">
    <property type="entry name" value="HTH_CROC1"/>
    <property type="match status" value="1"/>
</dbReference>
<dbReference type="RefSeq" id="WP_377558132.1">
    <property type="nucleotide sequence ID" value="NZ_JBHUHQ010000019.1"/>
</dbReference>
<dbReference type="InterPro" id="IPR001387">
    <property type="entry name" value="Cro/C1-type_HTH"/>
</dbReference>
<dbReference type="Proteomes" id="UP001597383">
    <property type="component" value="Unassembled WGS sequence"/>
</dbReference>
<evidence type="ECO:0000259" key="1">
    <source>
        <dbReference type="PROSITE" id="PS50943"/>
    </source>
</evidence>
<dbReference type="SMART" id="SM00530">
    <property type="entry name" value="HTH_XRE"/>
    <property type="match status" value="1"/>
</dbReference>
<reference evidence="3" key="1">
    <citation type="journal article" date="2019" name="Int. J. Syst. Evol. Microbiol.">
        <title>The Global Catalogue of Microorganisms (GCM) 10K type strain sequencing project: providing services to taxonomists for standard genome sequencing and annotation.</title>
        <authorList>
            <consortium name="The Broad Institute Genomics Platform"/>
            <consortium name="The Broad Institute Genome Sequencing Center for Infectious Disease"/>
            <person name="Wu L."/>
            <person name="Ma J."/>
        </authorList>
    </citation>
    <scope>NUCLEOTIDE SEQUENCE [LARGE SCALE GENOMIC DNA]</scope>
    <source>
        <strain evidence="3">R28</strain>
    </source>
</reference>
<dbReference type="Pfam" id="PF01381">
    <property type="entry name" value="HTH_3"/>
    <property type="match status" value="1"/>
</dbReference>
<protein>
    <submittedName>
        <fullName evidence="2">Helix-turn-helix domain-containing protein</fullName>
    </submittedName>
</protein>
<evidence type="ECO:0000313" key="3">
    <source>
        <dbReference type="Proteomes" id="UP001597383"/>
    </source>
</evidence>
<dbReference type="EMBL" id="JBHUHQ010000019">
    <property type="protein sequence ID" value="MFD2045494.1"/>
    <property type="molecule type" value="Genomic_DNA"/>
</dbReference>
<dbReference type="SUPFAM" id="SSF47413">
    <property type="entry name" value="lambda repressor-like DNA-binding domains"/>
    <property type="match status" value="1"/>
</dbReference>
<accession>A0ABW4W2D0</accession>
<dbReference type="CDD" id="cd00093">
    <property type="entry name" value="HTH_XRE"/>
    <property type="match status" value="1"/>
</dbReference>